<sequence length="134" mass="15104">MMETQTPNIAKWVLSCFNASALFGFLMNFLGNIFTVEVEAASTSLMCFKQSEKRVGRKKFHDTRHPIYREAKQTNLACKLLVPAFTGAKDIQKATSEAAKAFGQLNFEPNEREEAPNGNTNLQQYVNVEQVGFY</sequence>
<dbReference type="Gramene" id="OE9A049302T1">
    <property type="protein sequence ID" value="OE9A049302C1"/>
    <property type="gene ID" value="OE9A049302"/>
</dbReference>
<evidence type="ECO:0000256" key="1">
    <source>
        <dbReference type="SAM" id="Phobius"/>
    </source>
</evidence>
<keyword evidence="1" id="KW-0472">Membrane</keyword>
<evidence type="ECO:0000313" key="2">
    <source>
        <dbReference type="EMBL" id="CAA3022891.1"/>
    </source>
</evidence>
<feature type="transmembrane region" description="Helical" evidence="1">
    <location>
        <begin position="12"/>
        <end position="34"/>
    </location>
</feature>
<accession>A0A8S0V193</accession>
<evidence type="ECO:0000313" key="3">
    <source>
        <dbReference type="Proteomes" id="UP000594638"/>
    </source>
</evidence>
<keyword evidence="3" id="KW-1185">Reference proteome</keyword>
<proteinExistence type="predicted"/>
<dbReference type="Proteomes" id="UP000594638">
    <property type="component" value="Unassembled WGS sequence"/>
</dbReference>
<protein>
    <submittedName>
        <fullName evidence="2">Uncharacterized protein</fullName>
    </submittedName>
</protein>
<dbReference type="EMBL" id="CACTIH010009079">
    <property type="protein sequence ID" value="CAA3022891.1"/>
    <property type="molecule type" value="Genomic_DNA"/>
</dbReference>
<name>A0A8S0V193_OLEEU</name>
<keyword evidence="1" id="KW-0812">Transmembrane</keyword>
<keyword evidence="1" id="KW-1133">Transmembrane helix</keyword>
<comment type="caution">
    <text evidence="2">The sequence shown here is derived from an EMBL/GenBank/DDBJ whole genome shotgun (WGS) entry which is preliminary data.</text>
</comment>
<dbReference type="AlphaFoldDB" id="A0A8S0V193"/>
<organism evidence="2 3">
    <name type="scientific">Olea europaea subsp. europaea</name>
    <dbReference type="NCBI Taxonomy" id="158383"/>
    <lineage>
        <taxon>Eukaryota</taxon>
        <taxon>Viridiplantae</taxon>
        <taxon>Streptophyta</taxon>
        <taxon>Embryophyta</taxon>
        <taxon>Tracheophyta</taxon>
        <taxon>Spermatophyta</taxon>
        <taxon>Magnoliopsida</taxon>
        <taxon>eudicotyledons</taxon>
        <taxon>Gunneridae</taxon>
        <taxon>Pentapetalae</taxon>
        <taxon>asterids</taxon>
        <taxon>lamiids</taxon>
        <taxon>Lamiales</taxon>
        <taxon>Oleaceae</taxon>
        <taxon>Oleeae</taxon>
        <taxon>Olea</taxon>
    </lineage>
</organism>
<reference evidence="2 3" key="1">
    <citation type="submission" date="2019-12" db="EMBL/GenBank/DDBJ databases">
        <authorList>
            <person name="Alioto T."/>
            <person name="Alioto T."/>
            <person name="Gomez Garrido J."/>
        </authorList>
    </citation>
    <scope>NUCLEOTIDE SEQUENCE [LARGE SCALE GENOMIC DNA]</scope>
</reference>
<gene>
    <name evidence="2" type="ORF">OLEA9_A049302</name>
</gene>